<dbReference type="PROSITE" id="PS51078">
    <property type="entry name" value="ICLR_ED"/>
    <property type="match status" value="1"/>
</dbReference>
<proteinExistence type="predicted"/>
<dbReference type="InterPro" id="IPR036388">
    <property type="entry name" value="WH-like_DNA-bd_sf"/>
</dbReference>
<dbReference type="EMBL" id="VDUZ01000009">
    <property type="protein sequence ID" value="TXL77115.1"/>
    <property type="molecule type" value="Genomic_DNA"/>
</dbReference>
<evidence type="ECO:0000256" key="1">
    <source>
        <dbReference type="ARBA" id="ARBA00023015"/>
    </source>
</evidence>
<organism evidence="6 7">
    <name type="scientific">Vineibacter terrae</name>
    <dbReference type="NCBI Taxonomy" id="2586908"/>
    <lineage>
        <taxon>Bacteria</taxon>
        <taxon>Pseudomonadati</taxon>
        <taxon>Pseudomonadota</taxon>
        <taxon>Alphaproteobacteria</taxon>
        <taxon>Hyphomicrobiales</taxon>
        <taxon>Vineibacter</taxon>
    </lineage>
</organism>
<dbReference type="InterPro" id="IPR036390">
    <property type="entry name" value="WH_DNA-bd_sf"/>
</dbReference>
<keyword evidence="7" id="KW-1185">Reference proteome</keyword>
<feature type="domain" description="HTH iclR-type" evidence="4">
    <location>
        <begin position="7"/>
        <end position="69"/>
    </location>
</feature>
<keyword evidence="2" id="KW-0238">DNA-binding</keyword>
<evidence type="ECO:0000313" key="7">
    <source>
        <dbReference type="Proteomes" id="UP000321638"/>
    </source>
</evidence>
<dbReference type="Pfam" id="PF09339">
    <property type="entry name" value="HTH_IclR"/>
    <property type="match status" value="1"/>
</dbReference>
<evidence type="ECO:0000256" key="3">
    <source>
        <dbReference type="ARBA" id="ARBA00023163"/>
    </source>
</evidence>
<dbReference type="OrthoDB" id="1634354at2"/>
<dbReference type="AlphaFoldDB" id="A0A5C8PPL1"/>
<dbReference type="GO" id="GO:0045892">
    <property type="term" value="P:negative regulation of DNA-templated transcription"/>
    <property type="evidence" value="ECO:0007669"/>
    <property type="project" value="TreeGrafter"/>
</dbReference>
<gene>
    <name evidence="6" type="ORF">FHP25_10115</name>
</gene>
<dbReference type="Gene3D" id="1.10.10.10">
    <property type="entry name" value="Winged helix-like DNA-binding domain superfamily/Winged helix DNA-binding domain"/>
    <property type="match status" value="1"/>
</dbReference>
<dbReference type="Gene3D" id="3.30.450.40">
    <property type="match status" value="1"/>
</dbReference>
<evidence type="ECO:0000313" key="6">
    <source>
        <dbReference type="EMBL" id="TXL77115.1"/>
    </source>
</evidence>
<dbReference type="InterPro" id="IPR005471">
    <property type="entry name" value="Tscrpt_reg_IclR_N"/>
</dbReference>
<keyword evidence="3" id="KW-0804">Transcription</keyword>
<dbReference type="PANTHER" id="PTHR30136:SF35">
    <property type="entry name" value="HTH-TYPE TRANSCRIPTIONAL REGULATOR RV1719"/>
    <property type="match status" value="1"/>
</dbReference>
<dbReference type="GO" id="GO:0003700">
    <property type="term" value="F:DNA-binding transcription factor activity"/>
    <property type="evidence" value="ECO:0007669"/>
    <property type="project" value="TreeGrafter"/>
</dbReference>
<dbReference type="PROSITE" id="PS51077">
    <property type="entry name" value="HTH_ICLR"/>
    <property type="match status" value="1"/>
</dbReference>
<evidence type="ECO:0000259" key="5">
    <source>
        <dbReference type="PROSITE" id="PS51078"/>
    </source>
</evidence>
<dbReference type="SUPFAM" id="SSF46785">
    <property type="entry name" value="Winged helix' DNA-binding domain"/>
    <property type="match status" value="1"/>
</dbReference>
<feature type="domain" description="IclR-ED" evidence="5">
    <location>
        <begin position="70"/>
        <end position="253"/>
    </location>
</feature>
<comment type="caution">
    <text evidence="6">The sequence shown here is derived from an EMBL/GenBank/DDBJ whole genome shotgun (WGS) entry which is preliminary data.</text>
</comment>
<dbReference type="InterPro" id="IPR029016">
    <property type="entry name" value="GAF-like_dom_sf"/>
</dbReference>
<keyword evidence="1" id="KW-0805">Transcription regulation</keyword>
<evidence type="ECO:0000256" key="2">
    <source>
        <dbReference type="ARBA" id="ARBA00023125"/>
    </source>
</evidence>
<dbReference type="InterPro" id="IPR050707">
    <property type="entry name" value="HTH_MetabolicPath_Reg"/>
</dbReference>
<accession>A0A5C8PPL1</accession>
<dbReference type="Proteomes" id="UP000321638">
    <property type="component" value="Unassembled WGS sequence"/>
</dbReference>
<dbReference type="Pfam" id="PF01614">
    <property type="entry name" value="IclR_C"/>
    <property type="match status" value="1"/>
</dbReference>
<protein>
    <submittedName>
        <fullName evidence="6">Helix-turn-helix domain-containing protein</fullName>
    </submittedName>
</protein>
<evidence type="ECO:0000259" key="4">
    <source>
        <dbReference type="PROSITE" id="PS51077"/>
    </source>
</evidence>
<name>A0A5C8PPL1_9HYPH</name>
<dbReference type="SUPFAM" id="SSF55781">
    <property type="entry name" value="GAF domain-like"/>
    <property type="match status" value="1"/>
</dbReference>
<dbReference type="InterPro" id="IPR014757">
    <property type="entry name" value="Tscrpt_reg_IclR_C"/>
</dbReference>
<sequence>MAAERSVKSARRALEILDLYEKLRRPAAVGEIAAMLGYPQSSTSFLMNDLRRTGYLNYDTETRRFAPTMRVALLGGWIHAGTFGRNEIFGLLARVRELTRMTTMLCTQNGVELQYMYVIEARRSSSKLALRPGTSRPICRGAGGLVLLAERTDAEVGRIVRLINATAAAQHEDLGCVLRHVGRTRRDGYGWITNGVFRDVGSVAVRLPFNDILNKPLVLSVAGSARRIRAEHRLLADVLRKQVASHCQTMPDA</sequence>
<dbReference type="PANTHER" id="PTHR30136">
    <property type="entry name" value="HELIX-TURN-HELIX TRANSCRIPTIONAL REGULATOR, ICLR FAMILY"/>
    <property type="match status" value="1"/>
</dbReference>
<dbReference type="GO" id="GO:0003677">
    <property type="term" value="F:DNA binding"/>
    <property type="evidence" value="ECO:0007669"/>
    <property type="project" value="UniProtKB-KW"/>
</dbReference>
<reference evidence="6 7" key="1">
    <citation type="submission" date="2019-06" db="EMBL/GenBank/DDBJ databases">
        <title>New taxonomy in bacterial strain CC-CFT640, isolated from vineyard.</title>
        <authorList>
            <person name="Lin S.-Y."/>
            <person name="Tsai C.-F."/>
            <person name="Young C.-C."/>
        </authorList>
    </citation>
    <scope>NUCLEOTIDE SEQUENCE [LARGE SCALE GENOMIC DNA]</scope>
    <source>
        <strain evidence="6 7">CC-CFT640</strain>
    </source>
</reference>